<dbReference type="RefSeq" id="WP_083029196.1">
    <property type="nucleotide sequence ID" value="NZ_AP022618.1"/>
</dbReference>
<evidence type="ECO:0000256" key="2">
    <source>
        <dbReference type="ARBA" id="ARBA00022679"/>
    </source>
</evidence>
<comment type="caution">
    <text evidence="3">The sequence shown here is derived from an EMBL/GenBank/DDBJ whole genome shotgun (WGS) entry which is preliminary data.</text>
</comment>
<gene>
    <name evidence="3" type="ORF">BST26_02340</name>
</gene>
<dbReference type="PANTHER" id="PTHR43619:SF2">
    <property type="entry name" value="S-ADENOSYL-L-METHIONINE-DEPENDENT METHYLTRANSFERASES SUPERFAMILY PROTEIN"/>
    <property type="match status" value="1"/>
</dbReference>
<dbReference type="Gene3D" id="3.40.50.150">
    <property type="entry name" value="Vaccinia Virus protein VP39"/>
    <property type="match status" value="1"/>
</dbReference>
<keyword evidence="2 3" id="KW-0808">Transferase</keyword>
<dbReference type="PANTHER" id="PTHR43619">
    <property type="entry name" value="S-ADENOSYL-L-METHIONINE-DEPENDENT METHYLTRANSFERASE YKTD-RELATED"/>
    <property type="match status" value="1"/>
</dbReference>
<protein>
    <submittedName>
        <fullName evidence="3">Methyltransferase</fullName>
    </submittedName>
</protein>
<dbReference type="SUPFAM" id="SSF53335">
    <property type="entry name" value="S-adenosyl-L-methionine-dependent methyltransferases"/>
    <property type="match status" value="1"/>
</dbReference>
<dbReference type="InterPro" id="IPR007213">
    <property type="entry name" value="Ppm1/Ppm2/Tcmp"/>
</dbReference>
<evidence type="ECO:0000313" key="3">
    <source>
        <dbReference type="EMBL" id="ORA73626.1"/>
    </source>
</evidence>
<evidence type="ECO:0000256" key="1">
    <source>
        <dbReference type="ARBA" id="ARBA00022603"/>
    </source>
</evidence>
<dbReference type="EMBL" id="MVHS01000003">
    <property type="protein sequence ID" value="ORA73626.1"/>
    <property type="molecule type" value="Genomic_DNA"/>
</dbReference>
<keyword evidence="1 3" id="KW-0489">Methyltransferase</keyword>
<dbReference type="InterPro" id="IPR029063">
    <property type="entry name" value="SAM-dependent_MTases_sf"/>
</dbReference>
<dbReference type="GO" id="GO:0008168">
    <property type="term" value="F:methyltransferase activity"/>
    <property type="evidence" value="ECO:0007669"/>
    <property type="project" value="UniProtKB-KW"/>
</dbReference>
<reference evidence="3 4" key="1">
    <citation type="submission" date="2016-12" db="EMBL/GenBank/DDBJ databases">
        <title>The new phylogeny of genus Mycobacterium.</title>
        <authorList>
            <person name="Tortoli E."/>
            <person name="Trovato A."/>
            <person name="Cirillo D.M."/>
        </authorList>
    </citation>
    <scope>NUCLEOTIDE SEQUENCE [LARGE SCALE GENOMIC DNA]</scope>
    <source>
        <strain evidence="3 4">DSM 45130</strain>
    </source>
</reference>
<organism evidence="3 4">
    <name type="scientific">Mycolicibacterium insubricum</name>
    <dbReference type="NCBI Taxonomy" id="444597"/>
    <lineage>
        <taxon>Bacteria</taxon>
        <taxon>Bacillati</taxon>
        <taxon>Actinomycetota</taxon>
        <taxon>Actinomycetes</taxon>
        <taxon>Mycobacteriales</taxon>
        <taxon>Mycobacteriaceae</taxon>
        <taxon>Mycolicibacterium</taxon>
    </lineage>
</organism>
<proteinExistence type="predicted"/>
<dbReference type="AlphaFoldDB" id="A0A1X0DMK3"/>
<evidence type="ECO:0000313" key="4">
    <source>
        <dbReference type="Proteomes" id="UP000192801"/>
    </source>
</evidence>
<dbReference type="OrthoDB" id="9800233at2"/>
<dbReference type="Proteomes" id="UP000192801">
    <property type="component" value="Unassembled WGS sequence"/>
</dbReference>
<name>A0A1X0DMK3_9MYCO</name>
<dbReference type="GO" id="GO:0032259">
    <property type="term" value="P:methylation"/>
    <property type="evidence" value="ECO:0007669"/>
    <property type="project" value="UniProtKB-KW"/>
</dbReference>
<accession>A0A1X0DMK3</accession>
<dbReference type="Pfam" id="PF04072">
    <property type="entry name" value="LCM"/>
    <property type="match status" value="1"/>
</dbReference>
<sequence length="299" mass="33388">MSVSVKPEKQSVDLTGISETALLTLNSRAREARRADGVIDDPMAIRLEDAMDVDFAKFGHTRQEIALRAASFDANTRAYLEQHPKATVVALAEGLQTSFWRLDAAIPGGEFRWLTVDLPAVVELRSRLLPMLPRITMCAQSALDYSWMDQVDPSNGVFITAEGLLMYFQQAQVLGLIAECARRFPGGRMLFDLPPPLLVRLSQRRGLRASKRYRVPPLPFGVSDTELVTLLGPLPGVRAVQAAGRGPQGRGRVFRARQSMGRRLPRRLRDWLNDSLTLVDFADELPDRFEITRHAQPSI</sequence>
<keyword evidence="4" id="KW-1185">Reference proteome</keyword>
<dbReference type="STRING" id="444597.BST26_02340"/>